<dbReference type="GO" id="GO:0003950">
    <property type="term" value="F:NAD+ poly-ADP-ribosyltransferase activity"/>
    <property type="evidence" value="ECO:0007669"/>
    <property type="project" value="UniProtKB-UniRule"/>
</dbReference>
<dbReference type="InterPro" id="IPR004170">
    <property type="entry name" value="WWE_dom"/>
</dbReference>
<gene>
    <name evidence="8" type="ORF">AV530_010802</name>
</gene>
<dbReference type="InterPro" id="IPR037197">
    <property type="entry name" value="WWE_dom_sf"/>
</dbReference>
<evidence type="ECO:0000259" key="7">
    <source>
        <dbReference type="PROSITE" id="PS51059"/>
    </source>
</evidence>
<dbReference type="Pfam" id="PF02825">
    <property type="entry name" value="WWE"/>
    <property type="match status" value="1"/>
</dbReference>
<dbReference type="InterPro" id="IPR012317">
    <property type="entry name" value="Poly(ADP-ribose)pol_cat_dom"/>
</dbReference>
<dbReference type="Pfam" id="PF00644">
    <property type="entry name" value="PARP"/>
    <property type="match status" value="1"/>
</dbReference>
<dbReference type="AlphaFoldDB" id="A0A1V4K7S7"/>
<keyword evidence="9" id="KW-1185">Reference proteome</keyword>
<evidence type="ECO:0000256" key="5">
    <source>
        <dbReference type="SAM" id="MobiDB-lite"/>
    </source>
</evidence>
<keyword evidence="4" id="KW-0520">NAD</keyword>
<name>A0A1V4K7S7_PATFA</name>
<comment type="caution">
    <text evidence="8">The sequence shown here is derived from an EMBL/GenBank/DDBJ whole genome shotgun (WGS) entry which is preliminary data.</text>
</comment>
<dbReference type="EMBL" id="LSYS01004200">
    <property type="protein sequence ID" value="OPJ80499.1"/>
    <property type="molecule type" value="Genomic_DNA"/>
</dbReference>
<sequence length="386" mass="44824">MWKTLQNQVSSSGKAAVTSRRERLRERQRGTDVWLGVHEELSQVLCLWGRAQSRDFAEPKKQPGFGQPFCASDVFWLIQSAPEMEYTWHWLDDSGQWIEYGEQHPDHCSATVTSALLEKEFLADCKGSVVFTAGSQKYVLSFEDMVQTNLSYGTQRTVVRLPKFLHSECEKDRRHNITLSHFVCPPEWDKSALPDIGFELVKLSNTSCEYGKIKRLFEKTMEGYCIDQLQRIQNPTLWQVFQWQKEQMEKLNKSKSVDERLLFHGTNPSHVSAICEQNFDWRICGTHGTVYGKGSYFARDAIYSHQYCSSQNGRYRMFVAQVLVGDFVQGNKTYLRPPPRPDNKNRLYDSCVDDPTNPSIFVVFEKHQIYPAYILDYSFHTRCMIL</sequence>
<comment type="similarity">
    <text evidence="3">Belongs to the ARTD/PARP family.</text>
</comment>
<reference evidence="8 9" key="1">
    <citation type="submission" date="2016-02" db="EMBL/GenBank/DDBJ databases">
        <title>Band-tailed pigeon sequencing and assembly.</title>
        <authorList>
            <person name="Soares A.E."/>
            <person name="Novak B.J."/>
            <person name="Rice E.S."/>
            <person name="O'Connell B."/>
            <person name="Chang D."/>
            <person name="Weber S."/>
            <person name="Shapiro B."/>
        </authorList>
    </citation>
    <scope>NUCLEOTIDE SEQUENCE [LARGE SCALE GENOMIC DNA]</scope>
    <source>
        <strain evidence="8">BTP2013</strain>
        <tissue evidence="8">Blood</tissue>
    </source>
</reference>
<dbReference type="OrthoDB" id="6133115at2759"/>
<dbReference type="GO" id="GO:0003723">
    <property type="term" value="F:RNA binding"/>
    <property type="evidence" value="ECO:0007669"/>
    <property type="project" value="TreeGrafter"/>
</dbReference>
<evidence type="ECO:0000259" key="6">
    <source>
        <dbReference type="PROSITE" id="PS50918"/>
    </source>
</evidence>
<feature type="compositionally biased region" description="Polar residues" evidence="5">
    <location>
        <begin position="1"/>
        <end position="13"/>
    </location>
</feature>
<keyword evidence="4" id="KW-0328">Glycosyltransferase</keyword>
<dbReference type="PROSITE" id="PS51059">
    <property type="entry name" value="PARP_CATALYTIC"/>
    <property type="match status" value="1"/>
</dbReference>
<dbReference type="Gene3D" id="3.90.228.10">
    <property type="match status" value="1"/>
</dbReference>
<evidence type="ECO:0000313" key="9">
    <source>
        <dbReference type="Proteomes" id="UP000190648"/>
    </source>
</evidence>
<feature type="domain" description="PARP catalytic" evidence="7">
    <location>
        <begin position="184"/>
        <end position="386"/>
    </location>
</feature>
<evidence type="ECO:0000256" key="1">
    <source>
        <dbReference type="ARBA" id="ARBA00004123"/>
    </source>
</evidence>
<evidence type="ECO:0000256" key="3">
    <source>
        <dbReference type="ARBA" id="ARBA00024347"/>
    </source>
</evidence>
<evidence type="ECO:0000256" key="2">
    <source>
        <dbReference type="ARBA" id="ARBA00023242"/>
    </source>
</evidence>
<dbReference type="EC" id="2.4.2.-" evidence="4"/>
<dbReference type="GO" id="GO:0009615">
    <property type="term" value="P:response to virus"/>
    <property type="evidence" value="ECO:0007669"/>
    <property type="project" value="TreeGrafter"/>
</dbReference>
<dbReference type="PANTHER" id="PTHR45740">
    <property type="entry name" value="POLY [ADP-RIBOSE] POLYMERASE"/>
    <property type="match status" value="1"/>
</dbReference>
<dbReference type="GO" id="GO:0005634">
    <property type="term" value="C:nucleus"/>
    <property type="evidence" value="ECO:0007669"/>
    <property type="project" value="UniProtKB-SubCell"/>
</dbReference>
<comment type="subcellular location">
    <subcellularLocation>
        <location evidence="1">Nucleus</location>
    </subcellularLocation>
</comment>
<dbReference type="CDD" id="cd01439">
    <property type="entry name" value="TCCD_inducible_PARP_like"/>
    <property type="match status" value="1"/>
</dbReference>
<proteinExistence type="inferred from homology"/>
<keyword evidence="4" id="KW-0808">Transferase</keyword>
<keyword evidence="2" id="KW-0539">Nucleus</keyword>
<dbReference type="GO" id="GO:1990404">
    <property type="term" value="F:NAD+-protein mono-ADP-ribosyltransferase activity"/>
    <property type="evidence" value="ECO:0007669"/>
    <property type="project" value="TreeGrafter"/>
</dbReference>
<protein>
    <recommendedName>
        <fullName evidence="4">Poly [ADP-ribose] polymerase</fullName>
        <shortName evidence="4">PARP</shortName>
        <ecNumber evidence="4">2.4.2.-</ecNumber>
    </recommendedName>
</protein>
<dbReference type="Gene3D" id="3.30.720.50">
    <property type="match status" value="1"/>
</dbReference>
<dbReference type="GO" id="GO:0032481">
    <property type="term" value="P:positive regulation of type I interferon production"/>
    <property type="evidence" value="ECO:0007669"/>
    <property type="project" value="TreeGrafter"/>
</dbReference>
<evidence type="ECO:0000313" key="8">
    <source>
        <dbReference type="EMBL" id="OPJ80499.1"/>
    </source>
</evidence>
<dbReference type="PROSITE" id="PS50918">
    <property type="entry name" value="WWE"/>
    <property type="match status" value="1"/>
</dbReference>
<dbReference type="SUPFAM" id="SSF56399">
    <property type="entry name" value="ADP-ribosylation"/>
    <property type="match status" value="1"/>
</dbReference>
<organism evidence="8 9">
    <name type="scientific">Patagioenas fasciata monilis</name>
    <dbReference type="NCBI Taxonomy" id="372326"/>
    <lineage>
        <taxon>Eukaryota</taxon>
        <taxon>Metazoa</taxon>
        <taxon>Chordata</taxon>
        <taxon>Craniata</taxon>
        <taxon>Vertebrata</taxon>
        <taxon>Euteleostomi</taxon>
        <taxon>Archelosauria</taxon>
        <taxon>Archosauria</taxon>
        <taxon>Dinosauria</taxon>
        <taxon>Saurischia</taxon>
        <taxon>Theropoda</taxon>
        <taxon>Coelurosauria</taxon>
        <taxon>Aves</taxon>
        <taxon>Neognathae</taxon>
        <taxon>Neoaves</taxon>
        <taxon>Columbimorphae</taxon>
        <taxon>Columbiformes</taxon>
        <taxon>Columbidae</taxon>
        <taxon>Patagioenas</taxon>
    </lineage>
</organism>
<dbReference type="Proteomes" id="UP000190648">
    <property type="component" value="Unassembled WGS sequence"/>
</dbReference>
<feature type="domain" description="WWE" evidence="6">
    <location>
        <begin position="74"/>
        <end position="160"/>
    </location>
</feature>
<feature type="region of interest" description="Disordered" evidence="5">
    <location>
        <begin position="1"/>
        <end position="23"/>
    </location>
</feature>
<evidence type="ECO:0000256" key="4">
    <source>
        <dbReference type="RuleBase" id="RU362114"/>
    </source>
</evidence>
<accession>A0A1V4K7S7</accession>
<dbReference type="SUPFAM" id="SSF117839">
    <property type="entry name" value="WWE domain"/>
    <property type="match status" value="1"/>
</dbReference>
<dbReference type="GO" id="GO:0061014">
    <property type="term" value="P:positive regulation of mRNA catabolic process"/>
    <property type="evidence" value="ECO:0007669"/>
    <property type="project" value="TreeGrafter"/>
</dbReference>
<dbReference type="InterPro" id="IPR051712">
    <property type="entry name" value="ARTD-AVP"/>
</dbReference>
<dbReference type="PANTHER" id="PTHR45740:SF8">
    <property type="entry name" value="ZINC FINGER CCCH-TYPE ANTIVIRAL PROTEIN 1"/>
    <property type="match status" value="1"/>
</dbReference>
<dbReference type="STRING" id="372326.A0A1V4K7S7"/>